<dbReference type="EMBL" id="GIBP01009415">
    <property type="protein sequence ID" value="NDV38384.1"/>
    <property type="molecule type" value="Transcribed_RNA"/>
</dbReference>
<dbReference type="PANTHER" id="PTHR23430">
    <property type="entry name" value="HISTONE H2A"/>
    <property type="match status" value="1"/>
</dbReference>
<dbReference type="InterPro" id="IPR032458">
    <property type="entry name" value="Histone_H2A_CS"/>
</dbReference>
<reference evidence="7" key="1">
    <citation type="journal article" date="2020" name="J. Eukaryot. Microbiol.">
        <title>De novo Sequencing, Assembly and Annotation of the Transcriptome for the Free-Living Testate Amoeba Arcella intermedia.</title>
        <authorList>
            <person name="Ribeiro G.M."/>
            <person name="Porfirio-Sousa A.L."/>
            <person name="Maurer-Alcala X.X."/>
            <person name="Katz L.A."/>
            <person name="Lahr D.J.G."/>
        </authorList>
    </citation>
    <scope>NUCLEOTIDE SEQUENCE</scope>
</reference>
<dbReference type="GO" id="GO:0005634">
    <property type="term" value="C:nucleus"/>
    <property type="evidence" value="ECO:0007669"/>
    <property type="project" value="UniProtKB-SubCell"/>
</dbReference>
<protein>
    <recommendedName>
        <fullName evidence="6">Histone H2A</fullName>
    </recommendedName>
</protein>
<keyword evidence="4 6" id="KW-0158">Chromosome</keyword>
<sequence>MNQFLMHHIHLIISEARKLSQPSQHLTSKELQMAVGSILPGELANHALSDGNKAFIRYSQGLHENTESTTEKAGLVFPVGEMSKMLKDQWEGRIGKGTAIYLAATMEYLCAELLELSGNAARDNKRSLPFLI</sequence>
<evidence type="ECO:0000313" key="7">
    <source>
        <dbReference type="EMBL" id="NDV38384.1"/>
    </source>
</evidence>
<dbReference type="Gene3D" id="1.10.20.10">
    <property type="entry name" value="Histone, subunit A"/>
    <property type="match status" value="1"/>
</dbReference>
<organism evidence="7">
    <name type="scientific">Arcella intermedia</name>
    <dbReference type="NCBI Taxonomy" id="1963864"/>
    <lineage>
        <taxon>Eukaryota</taxon>
        <taxon>Amoebozoa</taxon>
        <taxon>Tubulinea</taxon>
        <taxon>Elardia</taxon>
        <taxon>Arcellinida</taxon>
        <taxon>Sphaerothecina</taxon>
        <taxon>Arcellidae</taxon>
        <taxon>Arcella</taxon>
    </lineage>
</organism>
<dbReference type="CDD" id="cd00074">
    <property type="entry name" value="HFD_H2A"/>
    <property type="match status" value="1"/>
</dbReference>
<dbReference type="PROSITE" id="PS00046">
    <property type="entry name" value="HISTONE_H2A"/>
    <property type="match status" value="1"/>
</dbReference>
<dbReference type="SMART" id="SM00414">
    <property type="entry name" value="H2A"/>
    <property type="match status" value="1"/>
</dbReference>
<dbReference type="SUPFAM" id="SSF47113">
    <property type="entry name" value="Histone-fold"/>
    <property type="match status" value="2"/>
</dbReference>
<dbReference type="PRINTS" id="PR00620">
    <property type="entry name" value="HISTONEH2A"/>
</dbReference>
<evidence type="ECO:0000256" key="1">
    <source>
        <dbReference type="ARBA" id="ARBA00004123"/>
    </source>
</evidence>
<comment type="subcellular location">
    <subcellularLocation>
        <location evidence="2">Chromosome</location>
    </subcellularLocation>
    <subcellularLocation>
        <location evidence="1 6">Nucleus</location>
    </subcellularLocation>
</comment>
<comment type="subunit">
    <text evidence="6">The nucleosome is a histone octamer containing two molecules each of H2A, H2B, H3 and H4 assembled in one H3-H4 heterotetramer and two H2A-H2B heterodimers. The octamer wraps approximately 147 bp of DNA.</text>
</comment>
<evidence type="ECO:0000256" key="4">
    <source>
        <dbReference type="ARBA" id="ARBA00022454"/>
    </source>
</evidence>
<keyword evidence="6" id="KW-0238">DNA-binding</keyword>
<evidence type="ECO:0000256" key="2">
    <source>
        <dbReference type="ARBA" id="ARBA00004286"/>
    </source>
</evidence>
<keyword evidence="5 6" id="KW-0539">Nucleus</keyword>
<dbReference type="GO" id="GO:0030527">
    <property type="term" value="F:structural constituent of chromatin"/>
    <property type="evidence" value="ECO:0007669"/>
    <property type="project" value="InterPro"/>
</dbReference>
<dbReference type="InterPro" id="IPR009072">
    <property type="entry name" value="Histone-fold"/>
</dbReference>
<evidence type="ECO:0000256" key="6">
    <source>
        <dbReference type="RuleBase" id="RU003767"/>
    </source>
</evidence>
<dbReference type="AlphaFoldDB" id="A0A6B2LMZ8"/>
<evidence type="ECO:0000256" key="5">
    <source>
        <dbReference type="ARBA" id="ARBA00023242"/>
    </source>
</evidence>
<proteinExistence type="inferred from homology"/>
<keyword evidence="6" id="KW-0544">Nucleosome core</keyword>
<dbReference type="GO" id="GO:0046982">
    <property type="term" value="F:protein heterodimerization activity"/>
    <property type="evidence" value="ECO:0007669"/>
    <property type="project" value="InterPro"/>
</dbReference>
<dbReference type="GO" id="GO:0000786">
    <property type="term" value="C:nucleosome"/>
    <property type="evidence" value="ECO:0007669"/>
    <property type="project" value="UniProtKB-KW"/>
</dbReference>
<accession>A0A6B2LMZ8</accession>
<dbReference type="GO" id="GO:0003677">
    <property type="term" value="F:DNA binding"/>
    <property type="evidence" value="ECO:0007669"/>
    <property type="project" value="UniProtKB-KW"/>
</dbReference>
<name>A0A6B2LMZ8_9EUKA</name>
<comment type="similarity">
    <text evidence="3 6">Belongs to the histone H2A family.</text>
</comment>
<evidence type="ECO:0000256" key="3">
    <source>
        <dbReference type="ARBA" id="ARBA00010691"/>
    </source>
</evidence>
<dbReference type="InterPro" id="IPR002119">
    <property type="entry name" value="Histone_H2A"/>
</dbReference>